<dbReference type="CDD" id="cd11614">
    <property type="entry name" value="SAF_CpaB_FlgA_like"/>
    <property type="match status" value="1"/>
</dbReference>
<keyword evidence="8" id="KW-0966">Cell projection</keyword>
<dbReference type="NCBIfam" id="TIGR03170">
    <property type="entry name" value="flgA_cterm"/>
    <property type="match status" value="1"/>
</dbReference>
<comment type="caution">
    <text evidence="8">The sequence shown here is derived from an EMBL/GenBank/DDBJ whole genome shotgun (WGS) entry which is preliminary data.</text>
</comment>
<name>A0ABV7VNK2_9GAMM</name>
<reference evidence="9" key="1">
    <citation type="journal article" date="2019" name="Int. J. Syst. Evol. Microbiol.">
        <title>The Global Catalogue of Microorganisms (GCM) 10K type strain sequencing project: providing services to taxonomists for standard genome sequencing and annotation.</title>
        <authorList>
            <consortium name="The Broad Institute Genomics Platform"/>
            <consortium name="The Broad Institute Genome Sequencing Center for Infectious Disease"/>
            <person name="Wu L."/>
            <person name="Ma J."/>
        </authorList>
    </citation>
    <scope>NUCLEOTIDE SEQUENCE [LARGE SCALE GENOMIC DNA]</scope>
    <source>
        <strain evidence="9">KCTC 42424</strain>
    </source>
</reference>
<dbReference type="EMBL" id="JBHRYB010000001">
    <property type="protein sequence ID" value="MFC3679115.1"/>
    <property type="molecule type" value="Genomic_DNA"/>
</dbReference>
<evidence type="ECO:0000256" key="4">
    <source>
        <dbReference type="ARBA" id="ARBA00022729"/>
    </source>
</evidence>
<evidence type="ECO:0000256" key="6">
    <source>
        <dbReference type="ARBA" id="ARBA00025643"/>
    </source>
</evidence>
<dbReference type="SMART" id="SM00858">
    <property type="entry name" value="SAF"/>
    <property type="match status" value="1"/>
</dbReference>
<dbReference type="Pfam" id="PF13144">
    <property type="entry name" value="ChapFlgA"/>
    <property type="match status" value="1"/>
</dbReference>
<dbReference type="Proteomes" id="UP001595722">
    <property type="component" value="Unassembled WGS sequence"/>
</dbReference>
<feature type="domain" description="SAF" evidence="7">
    <location>
        <begin position="127"/>
        <end position="189"/>
    </location>
</feature>
<dbReference type="Gene3D" id="2.30.30.760">
    <property type="match status" value="1"/>
</dbReference>
<dbReference type="InterPro" id="IPR013974">
    <property type="entry name" value="SAF"/>
</dbReference>
<gene>
    <name evidence="8" type="primary">flgA</name>
    <name evidence="8" type="ORF">ACFOMG_03190</name>
</gene>
<comment type="subcellular location">
    <subcellularLocation>
        <location evidence="1">Periplasm</location>
    </subcellularLocation>
</comment>
<sequence>MTVNIHNKKSIVENRQLVRLFIAFLLLSLVSVSRADGWRTQIEQDLLMRWHKLSQGHNSAATAGNKPDNNSAVSFIGIGDDYQLPECRHTPQIRLVKVLQPGRNGVEISCGTPYWKQHMAIQLQVYRQVVVLSQLVRRDDLLSSQHLHQSRQDIGSLSKGFYQSPDQVIGLQVKRALRPGTILSPDMLELPELVRRGQFVAIRIERPGIQVEMEGTAMGSGHQGERIRVRNNQSGKIISATIVARGLVQVE</sequence>
<dbReference type="Gene3D" id="3.90.1210.10">
    <property type="entry name" value="Antifreeze-like/N-acetylneuraminic acid synthase C-terminal domain"/>
    <property type="match status" value="1"/>
</dbReference>
<evidence type="ECO:0000313" key="8">
    <source>
        <dbReference type="EMBL" id="MFC3679115.1"/>
    </source>
</evidence>
<dbReference type="InterPro" id="IPR039246">
    <property type="entry name" value="Flagellar_FlgA"/>
</dbReference>
<dbReference type="PANTHER" id="PTHR36307">
    <property type="entry name" value="FLAGELLA BASAL BODY P-RING FORMATION PROTEIN FLGA"/>
    <property type="match status" value="1"/>
</dbReference>
<dbReference type="InterPro" id="IPR017585">
    <property type="entry name" value="SAF_FlgA"/>
</dbReference>
<comment type="similarity">
    <text evidence="2">Belongs to the FlgA family.</text>
</comment>
<accession>A0ABV7VNK2</accession>
<keyword evidence="8" id="KW-0282">Flagellum</keyword>
<dbReference type="PANTHER" id="PTHR36307:SF1">
    <property type="entry name" value="FLAGELLA BASAL BODY P-RING FORMATION PROTEIN FLGA"/>
    <property type="match status" value="1"/>
</dbReference>
<evidence type="ECO:0000256" key="5">
    <source>
        <dbReference type="ARBA" id="ARBA00022764"/>
    </source>
</evidence>
<evidence type="ECO:0000256" key="2">
    <source>
        <dbReference type="ARBA" id="ARBA00010474"/>
    </source>
</evidence>
<protein>
    <recommendedName>
        <fullName evidence="3">Flagella basal body P-ring formation protein FlgA</fullName>
    </recommendedName>
</protein>
<proteinExistence type="inferred from homology"/>
<evidence type="ECO:0000259" key="7">
    <source>
        <dbReference type="SMART" id="SM00858"/>
    </source>
</evidence>
<comment type="function">
    <text evidence="6">Involved in the assembly process of the P-ring formation. It may associate with FlgF on the rod constituting a structure essential for the P-ring assembly or may act as a modulator protein for the P-ring assembly.</text>
</comment>
<evidence type="ECO:0000313" key="9">
    <source>
        <dbReference type="Proteomes" id="UP001595722"/>
    </source>
</evidence>
<evidence type="ECO:0000256" key="1">
    <source>
        <dbReference type="ARBA" id="ARBA00004418"/>
    </source>
</evidence>
<keyword evidence="8" id="KW-0969">Cilium</keyword>
<evidence type="ECO:0000256" key="3">
    <source>
        <dbReference type="ARBA" id="ARBA00014754"/>
    </source>
</evidence>
<keyword evidence="5" id="KW-0574">Periplasm</keyword>
<dbReference type="RefSeq" id="WP_376864762.1">
    <property type="nucleotide sequence ID" value="NZ_JBHRYB010000001.1"/>
</dbReference>
<organism evidence="8 9">
    <name type="scientific">Bacterioplanoides pacificum</name>
    <dbReference type="NCBI Taxonomy" id="1171596"/>
    <lineage>
        <taxon>Bacteria</taxon>
        <taxon>Pseudomonadati</taxon>
        <taxon>Pseudomonadota</taxon>
        <taxon>Gammaproteobacteria</taxon>
        <taxon>Oceanospirillales</taxon>
        <taxon>Oceanospirillaceae</taxon>
        <taxon>Bacterioplanoides</taxon>
    </lineage>
</organism>
<keyword evidence="9" id="KW-1185">Reference proteome</keyword>
<keyword evidence="4" id="KW-0732">Signal</keyword>